<keyword evidence="2" id="KW-0418">Kinase</keyword>
<evidence type="ECO:0000313" key="3">
    <source>
        <dbReference type="Proteomes" id="UP001307168"/>
    </source>
</evidence>
<evidence type="ECO:0000313" key="2">
    <source>
        <dbReference type="EMBL" id="MEC0276453.1"/>
    </source>
</evidence>
<feature type="domain" description="Carbohydrate kinase PfkB" evidence="1">
    <location>
        <begin position="6"/>
        <end position="73"/>
    </location>
</feature>
<reference evidence="2 3" key="1">
    <citation type="submission" date="2023-03" db="EMBL/GenBank/DDBJ databases">
        <title>Bacillus Genome Sequencing.</title>
        <authorList>
            <person name="Dunlap C."/>
        </authorList>
    </citation>
    <scope>NUCLEOTIDE SEQUENCE [LARGE SCALE GENOMIC DNA]</scope>
    <source>
        <strain evidence="2 3">B-41290</strain>
    </source>
</reference>
<keyword evidence="3" id="KW-1185">Reference proteome</keyword>
<name>A0AAW9NDI4_9BACI</name>
<dbReference type="AlphaFoldDB" id="A0AAW9NDI4"/>
<dbReference type="SUPFAM" id="SSF53613">
    <property type="entry name" value="Ribokinase-like"/>
    <property type="match status" value="1"/>
</dbReference>
<dbReference type="Gene3D" id="3.40.1190.20">
    <property type="match status" value="1"/>
</dbReference>
<proteinExistence type="predicted"/>
<protein>
    <submittedName>
        <fullName evidence="2">PfkB family carbohydrate kinase</fullName>
    </submittedName>
</protein>
<comment type="caution">
    <text evidence="2">The sequence shown here is derived from an EMBL/GenBank/DDBJ whole genome shotgun (WGS) entry which is preliminary data.</text>
</comment>
<keyword evidence="2" id="KW-0808">Transferase</keyword>
<dbReference type="GO" id="GO:0016301">
    <property type="term" value="F:kinase activity"/>
    <property type="evidence" value="ECO:0007669"/>
    <property type="project" value="UniProtKB-KW"/>
</dbReference>
<accession>A0AAW9NDI4</accession>
<evidence type="ECO:0000259" key="1">
    <source>
        <dbReference type="Pfam" id="PF00294"/>
    </source>
</evidence>
<dbReference type="InterPro" id="IPR029056">
    <property type="entry name" value="Ribokinase-like"/>
</dbReference>
<sequence length="81" mass="8972">MTVFTPNEEGPLRHARSFSMKFGGAKSNVAIGLSRLSHSSRWDSRLGEDEFGDAMQSFIRGEGDDVSYVSRDPISSGRTWC</sequence>
<organism evidence="2 3">
    <name type="scientific">Peribacillus castrilensis</name>
    <dbReference type="NCBI Taxonomy" id="2897690"/>
    <lineage>
        <taxon>Bacteria</taxon>
        <taxon>Bacillati</taxon>
        <taxon>Bacillota</taxon>
        <taxon>Bacilli</taxon>
        <taxon>Bacillales</taxon>
        <taxon>Bacillaceae</taxon>
        <taxon>Peribacillus</taxon>
    </lineage>
</organism>
<dbReference type="EMBL" id="JARNBH010000036">
    <property type="protein sequence ID" value="MEC0276453.1"/>
    <property type="molecule type" value="Genomic_DNA"/>
</dbReference>
<gene>
    <name evidence="2" type="ORF">P4706_25915</name>
</gene>
<dbReference type="Proteomes" id="UP001307168">
    <property type="component" value="Unassembled WGS sequence"/>
</dbReference>
<dbReference type="Pfam" id="PF00294">
    <property type="entry name" value="PfkB"/>
    <property type="match status" value="1"/>
</dbReference>
<dbReference type="InterPro" id="IPR011611">
    <property type="entry name" value="PfkB_dom"/>
</dbReference>